<evidence type="ECO:0000256" key="2">
    <source>
        <dbReference type="ARBA" id="ARBA00023163"/>
    </source>
</evidence>
<dbReference type="STRING" id="32264.T1KF20"/>
<evidence type="ECO:0000256" key="1">
    <source>
        <dbReference type="ARBA" id="ARBA00023015"/>
    </source>
</evidence>
<name>T1KF20_TETUR</name>
<dbReference type="Gene3D" id="3.30.160.60">
    <property type="entry name" value="Classic Zinc Finger"/>
    <property type="match status" value="2"/>
</dbReference>
<dbReference type="AlphaFoldDB" id="T1KF20"/>
<dbReference type="FunFam" id="3.30.160.60:FF:000616">
    <property type="entry name" value="PR domain zinc finger protein 13"/>
    <property type="match status" value="1"/>
</dbReference>
<dbReference type="Gene3D" id="2.170.270.10">
    <property type="entry name" value="SET domain"/>
    <property type="match status" value="1"/>
</dbReference>
<feature type="compositionally biased region" description="Polar residues" evidence="4">
    <location>
        <begin position="263"/>
        <end position="282"/>
    </location>
</feature>
<keyword evidence="1" id="KW-0805">Transcription regulation</keyword>
<feature type="compositionally biased region" description="Low complexity" evidence="4">
    <location>
        <begin position="250"/>
        <end position="262"/>
    </location>
</feature>
<accession>T1KF20</accession>
<feature type="compositionally biased region" description="Polar residues" evidence="4">
    <location>
        <begin position="237"/>
        <end position="249"/>
    </location>
</feature>
<dbReference type="Pfam" id="PF00096">
    <property type="entry name" value="zf-C2H2"/>
    <property type="match status" value="3"/>
</dbReference>
<dbReference type="GO" id="GO:0005634">
    <property type="term" value="C:nucleus"/>
    <property type="evidence" value="ECO:0007669"/>
    <property type="project" value="TreeGrafter"/>
</dbReference>
<feature type="domain" description="C2H2-type" evidence="5">
    <location>
        <begin position="302"/>
        <end position="329"/>
    </location>
</feature>
<keyword evidence="3" id="KW-0479">Metal-binding</keyword>
<evidence type="ECO:0000259" key="5">
    <source>
        <dbReference type="PROSITE" id="PS50157"/>
    </source>
</evidence>
<dbReference type="InterPro" id="IPR036236">
    <property type="entry name" value="Znf_C2H2_sf"/>
</dbReference>
<dbReference type="InterPro" id="IPR046341">
    <property type="entry name" value="SET_dom_sf"/>
</dbReference>
<feature type="domain" description="C2H2-type" evidence="5">
    <location>
        <begin position="364"/>
        <end position="389"/>
    </location>
</feature>
<feature type="domain" description="C2H2-type" evidence="5">
    <location>
        <begin position="330"/>
        <end position="357"/>
    </location>
</feature>
<evidence type="ECO:0000313" key="7">
    <source>
        <dbReference type="Proteomes" id="UP000015104"/>
    </source>
</evidence>
<keyword evidence="3" id="KW-0862">Zinc</keyword>
<reference evidence="7" key="1">
    <citation type="submission" date="2011-08" db="EMBL/GenBank/DDBJ databases">
        <authorList>
            <person name="Rombauts S."/>
        </authorList>
    </citation>
    <scope>NUCLEOTIDE SEQUENCE</scope>
    <source>
        <strain evidence="7">London</strain>
    </source>
</reference>
<keyword evidence="2" id="KW-0804">Transcription</keyword>
<dbReference type="InterPro" id="IPR013087">
    <property type="entry name" value="Znf_C2H2_type"/>
</dbReference>
<organism evidence="6 7">
    <name type="scientific">Tetranychus urticae</name>
    <name type="common">Two-spotted spider mite</name>
    <dbReference type="NCBI Taxonomy" id="32264"/>
    <lineage>
        <taxon>Eukaryota</taxon>
        <taxon>Metazoa</taxon>
        <taxon>Ecdysozoa</taxon>
        <taxon>Arthropoda</taxon>
        <taxon>Chelicerata</taxon>
        <taxon>Arachnida</taxon>
        <taxon>Acari</taxon>
        <taxon>Acariformes</taxon>
        <taxon>Trombidiformes</taxon>
        <taxon>Prostigmata</taxon>
        <taxon>Eleutherengona</taxon>
        <taxon>Raphignathae</taxon>
        <taxon>Tetranychoidea</taxon>
        <taxon>Tetranychidae</taxon>
        <taxon>Tetranychus</taxon>
    </lineage>
</organism>
<dbReference type="PROSITE" id="PS50157">
    <property type="entry name" value="ZINC_FINGER_C2H2_2"/>
    <property type="match status" value="3"/>
</dbReference>
<dbReference type="InterPro" id="IPR050331">
    <property type="entry name" value="Zinc_finger"/>
</dbReference>
<dbReference type="GO" id="GO:0010468">
    <property type="term" value="P:regulation of gene expression"/>
    <property type="evidence" value="ECO:0007669"/>
    <property type="project" value="TreeGrafter"/>
</dbReference>
<keyword evidence="7" id="KW-1185">Reference proteome</keyword>
<dbReference type="PANTHER" id="PTHR16515">
    <property type="entry name" value="PR DOMAIN ZINC FINGER PROTEIN"/>
    <property type="match status" value="1"/>
</dbReference>
<evidence type="ECO:0000313" key="6">
    <source>
        <dbReference type="EnsemblMetazoa" id="tetur10g01540.1"/>
    </source>
</evidence>
<dbReference type="HOGENOM" id="CLU_047756_0_0_1"/>
<protein>
    <recommendedName>
        <fullName evidence="5">C2H2-type domain-containing protein</fullName>
    </recommendedName>
</protein>
<evidence type="ECO:0000256" key="3">
    <source>
        <dbReference type="PROSITE-ProRule" id="PRU00042"/>
    </source>
</evidence>
<sequence length="389" mass="43703">MTYNNLFQLDSWSQLASHDNLDTIVIAEQDIPSGFQSLPACRPIPIKKILKPCQPKHLIKAYVSELGVVETREKVDWIHLIRLADNCFEQNVLIHWDTEKKSLLLTTIKQIKSGVELKAWFASDLLNFLNVPFLSPSNIVNISNYQCNYCESTFSQPNPLKIHLAFDCPIQLTNQSNHRHLYNHHRLIHQSPNVSLNATFGSPSNVSLASLFFSNNSISNSTGQIVSQLNRPLVTSQSSSPLSAKISGTSSSSSSSLSSLSSRETCSQSNTKETPEALTNISPQPTTVVTSTLFGTKEPRSHICVFCGKLYTRKYGLKIHLRTHTGHKPLSCRFCGRPFSDPSNLNKHIRLHSQHHSGSVSSPYKCKKCPKILVRRRDLERHLKSRHKL</sequence>
<feature type="region of interest" description="Disordered" evidence="4">
    <location>
        <begin position="237"/>
        <end position="282"/>
    </location>
</feature>
<proteinExistence type="predicted"/>
<reference evidence="6" key="2">
    <citation type="submission" date="2015-06" db="UniProtKB">
        <authorList>
            <consortium name="EnsemblMetazoa"/>
        </authorList>
    </citation>
    <scope>IDENTIFICATION</scope>
</reference>
<dbReference type="GO" id="GO:0008270">
    <property type="term" value="F:zinc ion binding"/>
    <property type="evidence" value="ECO:0007669"/>
    <property type="project" value="UniProtKB-KW"/>
</dbReference>
<dbReference type="PROSITE" id="PS00028">
    <property type="entry name" value="ZINC_FINGER_C2H2_1"/>
    <property type="match status" value="3"/>
</dbReference>
<dbReference type="eggNOG" id="KOG1721">
    <property type="taxonomic scope" value="Eukaryota"/>
</dbReference>
<keyword evidence="3" id="KW-0863">Zinc-finger</keyword>
<evidence type="ECO:0000256" key="4">
    <source>
        <dbReference type="SAM" id="MobiDB-lite"/>
    </source>
</evidence>
<dbReference type="Proteomes" id="UP000015104">
    <property type="component" value="Unassembled WGS sequence"/>
</dbReference>
<dbReference type="SUPFAM" id="SSF57667">
    <property type="entry name" value="beta-beta-alpha zinc fingers"/>
    <property type="match status" value="2"/>
</dbReference>
<dbReference type="EnsemblMetazoa" id="tetur10g01540.1">
    <property type="protein sequence ID" value="tetur10g01540.1"/>
    <property type="gene ID" value="tetur10g01540"/>
</dbReference>
<dbReference type="PANTHER" id="PTHR16515:SF21">
    <property type="entry name" value="PR DOMAIN ZINC FINGER PROTEIN 13"/>
    <property type="match status" value="1"/>
</dbReference>
<dbReference type="SMART" id="SM00355">
    <property type="entry name" value="ZnF_C2H2"/>
    <property type="match status" value="4"/>
</dbReference>
<dbReference type="EMBL" id="CAEY01000030">
    <property type="status" value="NOT_ANNOTATED_CDS"/>
    <property type="molecule type" value="Genomic_DNA"/>
</dbReference>